<accession>A1D0Z6</accession>
<name>A1D0Z6_NEOFI</name>
<reference evidence="3" key="1">
    <citation type="journal article" date="2008" name="PLoS Genet.">
        <title>Genomic islands in the pathogenic filamentous fungus Aspergillus fumigatus.</title>
        <authorList>
            <person name="Fedorova N.D."/>
            <person name="Khaldi N."/>
            <person name="Joardar V.S."/>
            <person name="Maiti R."/>
            <person name="Amedeo P."/>
            <person name="Anderson M.J."/>
            <person name="Crabtree J."/>
            <person name="Silva J.C."/>
            <person name="Badger J.H."/>
            <person name="Albarraq A."/>
            <person name="Angiuoli S."/>
            <person name="Bussey H."/>
            <person name="Bowyer P."/>
            <person name="Cotty P.J."/>
            <person name="Dyer P.S."/>
            <person name="Egan A."/>
            <person name="Galens K."/>
            <person name="Fraser-Liggett C.M."/>
            <person name="Haas B.J."/>
            <person name="Inman J.M."/>
            <person name="Kent R."/>
            <person name="Lemieux S."/>
            <person name="Malavazi I."/>
            <person name="Orvis J."/>
            <person name="Roemer T."/>
            <person name="Ronning C.M."/>
            <person name="Sundaram J.P."/>
            <person name="Sutton G."/>
            <person name="Turner G."/>
            <person name="Venter J.C."/>
            <person name="White O.R."/>
            <person name="Whitty B.R."/>
            <person name="Youngman P."/>
            <person name="Wolfe K.H."/>
            <person name="Goldman G.H."/>
            <person name="Wortman J.R."/>
            <person name="Jiang B."/>
            <person name="Denning D.W."/>
            <person name="Nierman W.C."/>
        </authorList>
    </citation>
    <scope>NUCLEOTIDE SEQUENCE [LARGE SCALE GENOMIC DNA]</scope>
    <source>
        <strain evidence="3">ATCC 1020 / DSM 3700 / CBS 544.65 / FGSC A1164 / JCM 1740 / NRRL 181 / WB 181</strain>
    </source>
</reference>
<dbReference type="VEuPathDB" id="FungiDB:NFIA_007650"/>
<dbReference type="OrthoDB" id="5354164at2759"/>
<dbReference type="OMA" id="QTIDQDV"/>
<feature type="region of interest" description="Disordered" evidence="1">
    <location>
        <begin position="692"/>
        <end position="730"/>
    </location>
</feature>
<dbReference type="eggNOG" id="ENOG502SJYI">
    <property type="taxonomic scope" value="Eukaryota"/>
</dbReference>
<dbReference type="RefSeq" id="XP_001263986.1">
    <property type="nucleotide sequence ID" value="XM_001263985.1"/>
</dbReference>
<evidence type="ECO:0000313" key="2">
    <source>
        <dbReference type="EMBL" id="EAW22089.1"/>
    </source>
</evidence>
<organism evidence="2 3">
    <name type="scientific">Neosartorya fischeri (strain ATCC 1020 / DSM 3700 / CBS 544.65 / FGSC A1164 / JCM 1740 / NRRL 181 / WB 181)</name>
    <name type="common">Aspergillus fischerianus</name>
    <dbReference type="NCBI Taxonomy" id="331117"/>
    <lineage>
        <taxon>Eukaryota</taxon>
        <taxon>Fungi</taxon>
        <taxon>Dikarya</taxon>
        <taxon>Ascomycota</taxon>
        <taxon>Pezizomycotina</taxon>
        <taxon>Eurotiomycetes</taxon>
        <taxon>Eurotiomycetidae</taxon>
        <taxon>Eurotiales</taxon>
        <taxon>Aspergillaceae</taxon>
        <taxon>Aspergillus</taxon>
        <taxon>Aspergillus subgen. Fumigati</taxon>
    </lineage>
</organism>
<gene>
    <name evidence="2" type="ORF">NFIA_007650</name>
</gene>
<evidence type="ECO:0000313" key="3">
    <source>
        <dbReference type="Proteomes" id="UP000006702"/>
    </source>
</evidence>
<evidence type="ECO:0000256" key="1">
    <source>
        <dbReference type="SAM" id="MobiDB-lite"/>
    </source>
</evidence>
<proteinExistence type="predicted"/>
<protein>
    <submittedName>
        <fullName evidence="2">Uncharacterized protein</fullName>
    </submittedName>
</protein>
<feature type="compositionally biased region" description="Acidic residues" evidence="1">
    <location>
        <begin position="708"/>
        <end position="719"/>
    </location>
</feature>
<sequence>MSLGSIKAAVVNGISEATACLVNFNLDFSLIKIEAPEEFSPVGAALSSLRRESAESGLVHTTARKLGALFDPLLPDTPQLIKAYGSRASEIVTKSEAGNKHTNYGVFESQVGVDATSIWASATSGAGAIKVHLLACILARMWEPGEATAIWDEIVNVQKQDVMNRYNEGGRVDMVSWVVAKQQISRKELRDWDASARAWLCAADKIKAAQQNQFLLAIDRFDLRVASRSRAYDSVIEVWKETLVGVELLVNGSSQELRSVNLLLGLSALHLYPDLNVLTKRDPLVRQNDDLVPGILTIGLSRNSTNGDAGIRWSLPLAHLRYYGDPVYRTRLARVEGSRLTLAQFRQFILGCVIGGWNVDARQTQVALQWIIDLDQQLNAAIMEHFKKISLIDLHKSWLSILAEAAQDYLYSDDLDRKVYARLLNLGRRKAGLLGKPDRPFFALGEPDIFVELPTHVEERILCLRNIAQTTPFEAGDLLIRYRPAPAADYEYTTAIPRPKRQFQNMEADIEPLGHTRWLNINPQSCDQRQIKRAAHGHYYYSPDNGGSRASGREKIRPLDCELIRTFRVAGETTIHWDTPGAAGRLNTFKYWIGDEDEVALFCAQDTISPPQLRSVPLSELTRFFETAKPMALDLLFAFDKALQRMGDSYLASLRAVASMMDLYKMLPGATIDIKVIDSHLPSTRWVESLTLAESGRPHQSKPNIIEFEPESSEPETETETEREPAKEGLAANRFYSAIRRSNDQYHSQHSQADPSDIPEQASDLFEAQMDMINLANNAPGIMEDEFDPTDDLSRDKPKRTIHASQFSLHFGRLLAPFTMTRSEAFACIILLESGRYDVPPQNLTAVMAISSNDSLFIAAPMLCSPADSPPAHEIHHVTGNIGQGGMALLIPPAEPRVRKSTNESWHVCNHDPWDGKYTDHFGGTSLHLSYTGYHIPLDVGTRGEQDWEIYLLESVVSVHEQGEWVADLDILKALQSPLLLRIPPGQEQVSPEDEKKGVCSSHTSLLGQEPVSRVGPIELVAIQNWAEYLLRPDLPSIVVASSNWQAQLAAAAITIAQGNAAYIVNQDACCYCVCEAVRKAQKPGSVVCIS</sequence>
<dbReference type="GeneID" id="4591852"/>
<dbReference type="Proteomes" id="UP000006702">
    <property type="component" value="Unassembled WGS sequence"/>
</dbReference>
<dbReference type="AlphaFoldDB" id="A1D0Z6"/>
<dbReference type="HOGENOM" id="CLU_009290_0_0_1"/>
<keyword evidence="3" id="KW-1185">Reference proteome</keyword>
<dbReference type="EMBL" id="DS027688">
    <property type="protein sequence ID" value="EAW22089.1"/>
    <property type="molecule type" value="Genomic_DNA"/>
</dbReference>
<dbReference type="KEGG" id="nfi:NFIA_007650"/>